<evidence type="ECO:0000313" key="2">
    <source>
        <dbReference type="EMBL" id="SLM46545.1"/>
    </source>
</evidence>
<keyword evidence="1" id="KW-0732">Signal</keyword>
<sequence length="238" mass="27627">MREMGRYMLLGLVVMLPTFTFFTEHAADAHEWLGTCYVDWDNHFALTNVYAQARTTFAVPTGISPSGQREPCNDGHAACWTYRHRCFNDYINVEPMNYGHFHLSFEDPDMDCFTPDPGDGLGGGFGRGTPASCPVVDWTNERRVMHSHVQDHWIKIWLEDRVSHKPRVFDLPWIWVAGDQPIQFWFKKTDGSWWYWSELNHSTIWNVSTWVHDVVEVRIRGANSGFGPYTLNGFYVQD</sequence>
<name>A0A1W1I0L9_9BACT</name>
<proteinExistence type="predicted"/>
<dbReference type="KEGG" id="nja:NSJP_0373"/>
<gene>
    <name evidence="2" type="ORF">NSJP_0373</name>
</gene>
<dbReference type="Proteomes" id="UP000192042">
    <property type="component" value="Chromosome I"/>
</dbReference>
<dbReference type="RefSeq" id="WP_080885212.1">
    <property type="nucleotide sequence ID" value="NZ_LT828648.1"/>
</dbReference>
<accession>A0A1W1I0L9</accession>
<dbReference type="OrthoDB" id="9789880at2"/>
<dbReference type="EMBL" id="LT828648">
    <property type="protein sequence ID" value="SLM46545.1"/>
    <property type="molecule type" value="Genomic_DNA"/>
</dbReference>
<keyword evidence="3" id="KW-1185">Reference proteome</keyword>
<reference evidence="2 3" key="1">
    <citation type="submission" date="2017-03" db="EMBL/GenBank/DDBJ databases">
        <authorList>
            <person name="Afonso C.L."/>
            <person name="Miller P.J."/>
            <person name="Scott M.A."/>
            <person name="Spackman E."/>
            <person name="Goraichik I."/>
            <person name="Dimitrov K.M."/>
            <person name="Suarez D.L."/>
            <person name="Swayne D.E."/>
        </authorList>
    </citation>
    <scope>NUCLEOTIDE SEQUENCE [LARGE SCALE GENOMIC DNA]</scope>
    <source>
        <strain evidence="2">Genome sequencing of Nitrospira japonica strain NJ11</strain>
    </source>
</reference>
<evidence type="ECO:0000313" key="3">
    <source>
        <dbReference type="Proteomes" id="UP000192042"/>
    </source>
</evidence>
<feature type="signal peptide" evidence="1">
    <location>
        <begin position="1"/>
        <end position="26"/>
    </location>
</feature>
<protein>
    <submittedName>
        <fullName evidence="2">Uncharacterized protein</fullName>
    </submittedName>
</protein>
<dbReference type="STRING" id="1325564.NSJP_0373"/>
<evidence type="ECO:0000256" key="1">
    <source>
        <dbReference type="SAM" id="SignalP"/>
    </source>
</evidence>
<organism evidence="2 3">
    <name type="scientific">Nitrospira japonica</name>
    <dbReference type="NCBI Taxonomy" id="1325564"/>
    <lineage>
        <taxon>Bacteria</taxon>
        <taxon>Pseudomonadati</taxon>
        <taxon>Nitrospirota</taxon>
        <taxon>Nitrospiria</taxon>
        <taxon>Nitrospirales</taxon>
        <taxon>Nitrospiraceae</taxon>
        <taxon>Nitrospira</taxon>
    </lineage>
</organism>
<dbReference type="AlphaFoldDB" id="A0A1W1I0L9"/>
<feature type="chain" id="PRO_5013162026" evidence="1">
    <location>
        <begin position="27"/>
        <end position="238"/>
    </location>
</feature>